<feature type="transmembrane region" description="Helical" evidence="7">
    <location>
        <begin position="12"/>
        <end position="34"/>
    </location>
</feature>
<dbReference type="Gene3D" id="3.30.450.20">
    <property type="entry name" value="PAS domain"/>
    <property type="match status" value="1"/>
</dbReference>
<evidence type="ECO:0000256" key="3">
    <source>
        <dbReference type="ARBA" id="ARBA00022553"/>
    </source>
</evidence>
<dbReference type="Pfam" id="PF02518">
    <property type="entry name" value="HATPase_c"/>
    <property type="match status" value="1"/>
</dbReference>
<evidence type="ECO:0000256" key="1">
    <source>
        <dbReference type="ARBA" id="ARBA00004651"/>
    </source>
</evidence>
<dbReference type="PATRIC" id="fig|1126833.4.peg.1122"/>
<keyword evidence="2" id="KW-1003">Cell membrane</keyword>
<gene>
    <name evidence="9" type="ORF">VN24_05075</name>
</gene>
<dbReference type="InterPro" id="IPR003594">
    <property type="entry name" value="HATPase_dom"/>
</dbReference>
<dbReference type="GO" id="GO:0000155">
    <property type="term" value="F:phosphorelay sensor kinase activity"/>
    <property type="evidence" value="ECO:0007669"/>
    <property type="project" value="InterPro"/>
</dbReference>
<accession>A0A0D5NFB8</accession>
<keyword evidence="7" id="KW-0812">Transmembrane</keyword>
<dbReference type="InterPro" id="IPR036890">
    <property type="entry name" value="HATPase_C_sf"/>
</dbReference>
<evidence type="ECO:0000259" key="8">
    <source>
        <dbReference type="PROSITE" id="PS50885"/>
    </source>
</evidence>
<dbReference type="EMBL" id="CP011058">
    <property type="protein sequence ID" value="AJY74089.1"/>
    <property type="molecule type" value="Genomic_DNA"/>
</dbReference>
<dbReference type="GO" id="GO:0005886">
    <property type="term" value="C:plasma membrane"/>
    <property type="evidence" value="ECO:0007669"/>
    <property type="project" value="UniProtKB-SubCell"/>
</dbReference>
<dbReference type="PROSITE" id="PS50885">
    <property type="entry name" value="HAMP"/>
    <property type="match status" value="1"/>
</dbReference>
<protein>
    <recommendedName>
        <fullName evidence="8">HAMP domain-containing protein</fullName>
    </recommendedName>
</protein>
<evidence type="ECO:0000256" key="6">
    <source>
        <dbReference type="ARBA" id="ARBA00023136"/>
    </source>
</evidence>
<evidence type="ECO:0000256" key="2">
    <source>
        <dbReference type="ARBA" id="ARBA00022475"/>
    </source>
</evidence>
<dbReference type="Pfam" id="PF06580">
    <property type="entry name" value="His_kinase"/>
    <property type="match status" value="1"/>
</dbReference>
<dbReference type="InterPro" id="IPR050640">
    <property type="entry name" value="Bact_2-comp_sensor_kinase"/>
</dbReference>
<reference evidence="9 10" key="1">
    <citation type="journal article" date="2015" name="J. Biotechnol.">
        <title>Complete genome sequence of Paenibacillus beijingensis 7188(T) (=DSM 24997(T)), a novel rhizobacterium from jujube garden soil.</title>
        <authorList>
            <person name="Kwak Y."/>
            <person name="Shin J.H."/>
        </authorList>
    </citation>
    <scope>NUCLEOTIDE SEQUENCE [LARGE SCALE GENOMIC DNA]</scope>
    <source>
        <strain evidence="9 10">DSM 24997</strain>
    </source>
</reference>
<proteinExistence type="predicted"/>
<dbReference type="STRING" id="1126833.VN24_05075"/>
<dbReference type="Gene3D" id="1.10.8.500">
    <property type="entry name" value="HAMP domain in histidine kinase"/>
    <property type="match status" value="1"/>
</dbReference>
<dbReference type="SUPFAM" id="SSF55874">
    <property type="entry name" value="ATPase domain of HSP90 chaperone/DNA topoisomerase II/histidine kinase"/>
    <property type="match status" value="1"/>
</dbReference>
<dbReference type="HOGENOM" id="CLU_020473_6_0_9"/>
<dbReference type="PANTHER" id="PTHR34220:SF7">
    <property type="entry name" value="SENSOR HISTIDINE KINASE YPDA"/>
    <property type="match status" value="1"/>
</dbReference>
<dbReference type="InterPro" id="IPR003660">
    <property type="entry name" value="HAMP_dom"/>
</dbReference>
<evidence type="ECO:0000256" key="7">
    <source>
        <dbReference type="SAM" id="Phobius"/>
    </source>
</evidence>
<evidence type="ECO:0000313" key="10">
    <source>
        <dbReference type="Proteomes" id="UP000032633"/>
    </source>
</evidence>
<dbReference type="Pfam" id="PF00672">
    <property type="entry name" value="HAMP"/>
    <property type="match status" value="1"/>
</dbReference>
<keyword evidence="4" id="KW-0808">Transferase</keyword>
<dbReference type="Proteomes" id="UP000032633">
    <property type="component" value="Chromosome"/>
</dbReference>
<name>A0A0D5NFB8_9BACL</name>
<evidence type="ECO:0000256" key="4">
    <source>
        <dbReference type="ARBA" id="ARBA00022679"/>
    </source>
</evidence>
<dbReference type="InterPro" id="IPR010559">
    <property type="entry name" value="Sig_transdc_His_kin_internal"/>
</dbReference>
<evidence type="ECO:0000313" key="9">
    <source>
        <dbReference type="EMBL" id="AJY74089.1"/>
    </source>
</evidence>
<dbReference type="RefSeq" id="WP_045669525.1">
    <property type="nucleotide sequence ID" value="NZ_CP011058.1"/>
</dbReference>
<dbReference type="CDD" id="cd06225">
    <property type="entry name" value="HAMP"/>
    <property type="match status" value="1"/>
</dbReference>
<evidence type="ECO:0000256" key="5">
    <source>
        <dbReference type="ARBA" id="ARBA00022777"/>
    </source>
</evidence>
<dbReference type="SUPFAM" id="SSF158472">
    <property type="entry name" value="HAMP domain-like"/>
    <property type="match status" value="1"/>
</dbReference>
<feature type="domain" description="HAMP" evidence="8">
    <location>
        <begin position="320"/>
        <end position="372"/>
    </location>
</feature>
<comment type="subcellular location">
    <subcellularLocation>
        <location evidence="1">Cell membrane</location>
        <topology evidence="1">Multi-pass membrane protein</topology>
    </subcellularLocation>
</comment>
<dbReference type="Gene3D" id="3.30.565.10">
    <property type="entry name" value="Histidine kinase-like ATPase, C-terminal domain"/>
    <property type="match status" value="1"/>
</dbReference>
<reference evidence="10" key="2">
    <citation type="submission" date="2015-03" db="EMBL/GenBank/DDBJ databases">
        <title>Genome sequence of Paenibacillus beijingensis strain DSM 24997T.</title>
        <authorList>
            <person name="Kwak Y."/>
            <person name="Shin J.-H."/>
        </authorList>
    </citation>
    <scope>NUCLEOTIDE SEQUENCE [LARGE SCALE GENOMIC DNA]</scope>
    <source>
        <strain evidence="10">DSM 24997</strain>
    </source>
</reference>
<dbReference type="KEGG" id="pbj:VN24_05075"/>
<dbReference type="OrthoDB" id="9776552at2"/>
<keyword evidence="10" id="KW-1185">Reference proteome</keyword>
<dbReference type="AlphaFoldDB" id="A0A0D5NFB8"/>
<keyword evidence="6 7" id="KW-0472">Membrane</keyword>
<dbReference type="SMART" id="SM00304">
    <property type="entry name" value="HAMP"/>
    <property type="match status" value="1"/>
</dbReference>
<keyword evidence="7" id="KW-1133">Transmembrane helix</keyword>
<keyword evidence="5" id="KW-0418">Kinase</keyword>
<keyword evidence="3" id="KW-0597">Phosphoprotein</keyword>
<organism evidence="9 10">
    <name type="scientific">Paenibacillus beijingensis</name>
    <dbReference type="NCBI Taxonomy" id="1126833"/>
    <lineage>
        <taxon>Bacteria</taxon>
        <taxon>Bacillati</taxon>
        <taxon>Bacillota</taxon>
        <taxon>Bacilli</taxon>
        <taxon>Bacillales</taxon>
        <taxon>Paenibacillaceae</taxon>
        <taxon>Paenibacillus</taxon>
    </lineage>
</organism>
<feature type="transmembrane region" description="Helical" evidence="7">
    <location>
        <begin position="301"/>
        <end position="322"/>
    </location>
</feature>
<dbReference type="PANTHER" id="PTHR34220">
    <property type="entry name" value="SENSOR HISTIDINE KINASE YPDA"/>
    <property type="match status" value="1"/>
</dbReference>
<sequence length="595" mass="67981">MNWLKKSIRHKLIILTLLSIIVPISVSIAVNYHYTKQSLYEQSVHENTNLIAQGTADAASHMNAINRASLSLYDNPGLSKALEEGNVTNMEEIVFLELQTILRSSGDIAKVYLYAAKDNLSYLMESDFLKKRAGKSENFRLPATPYSANITPVHQSTDYGMNQFPFVASAPVISFQRGLYRVPTTEVTGFLSIDIKLDSFRRIDAQMNESREDEVYLLDKNGSVIYATDETQIGRTLRSSWVDSVWSQTTASGNIEVDKNDNPAIVFYGKIKTPYMEWVLLKRISHQHLYANAQRITLVNLSVSALCVLVSVIAIVLVAFNISEPLKRLIRHINRMHTGRFDASIHMDRSDEIGILARRFQSLMDRINQLIRGEYKLKMANQVSQIKMLQAQINPHFMNNTLQSIGTAALEADAPRVYDMVSALGKMMHYSMNTKELIVELFKEVEHVRFYLELQRIRYDGMFDYELDIDPDTLHFVIPKMTLQPIVENYFKHQLHVQGGFIRISAFFKEERLYICVEDNGEGMEDERLMRISSQLDSVSDEAEDHGGQIGLINVLQRLRLYYGRGTRITVANMKPSGFRVTLIIPKKEIEVRSE</sequence>